<dbReference type="InterPro" id="IPR013087">
    <property type="entry name" value="Znf_C2H2_type"/>
</dbReference>
<feature type="compositionally biased region" description="Low complexity" evidence="6">
    <location>
        <begin position="509"/>
        <end position="531"/>
    </location>
</feature>
<dbReference type="GO" id="GO:0000785">
    <property type="term" value="C:chromatin"/>
    <property type="evidence" value="ECO:0007669"/>
    <property type="project" value="TreeGrafter"/>
</dbReference>
<accession>A0AAX4JM26</accession>
<dbReference type="SUPFAM" id="SSF57667">
    <property type="entry name" value="beta-beta-alpha zinc fingers"/>
    <property type="match status" value="4"/>
</dbReference>
<feature type="region of interest" description="Disordered" evidence="6">
    <location>
        <begin position="722"/>
        <end position="761"/>
    </location>
</feature>
<keyword evidence="4" id="KW-0862">Zinc</keyword>
<evidence type="ECO:0000256" key="3">
    <source>
        <dbReference type="ARBA" id="ARBA00022771"/>
    </source>
</evidence>
<feature type="domain" description="C2H2-type" evidence="7">
    <location>
        <begin position="640"/>
        <end position="669"/>
    </location>
</feature>
<organism evidence="8 9">
    <name type="scientific">Kwoniella dendrophila CBS 6074</name>
    <dbReference type="NCBI Taxonomy" id="1295534"/>
    <lineage>
        <taxon>Eukaryota</taxon>
        <taxon>Fungi</taxon>
        <taxon>Dikarya</taxon>
        <taxon>Basidiomycota</taxon>
        <taxon>Agaricomycotina</taxon>
        <taxon>Tremellomycetes</taxon>
        <taxon>Tremellales</taxon>
        <taxon>Cryptococcaceae</taxon>
        <taxon>Kwoniella</taxon>
    </lineage>
</organism>
<feature type="compositionally biased region" description="Polar residues" evidence="6">
    <location>
        <begin position="80"/>
        <end position="105"/>
    </location>
</feature>
<dbReference type="Proteomes" id="UP001355207">
    <property type="component" value="Chromosome 1"/>
</dbReference>
<feature type="compositionally biased region" description="Low complexity" evidence="6">
    <location>
        <begin position="742"/>
        <end position="761"/>
    </location>
</feature>
<dbReference type="GO" id="GO:0031519">
    <property type="term" value="C:PcG protein complex"/>
    <property type="evidence" value="ECO:0007669"/>
    <property type="project" value="TreeGrafter"/>
</dbReference>
<dbReference type="GO" id="GO:0005667">
    <property type="term" value="C:transcription regulator complex"/>
    <property type="evidence" value="ECO:0007669"/>
    <property type="project" value="TreeGrafter"/>
</dbReference>
<feature type="compositionally biased region" description="Polar residues" evidence="6">
    <location>
        <begin position="494"/>
        <end position="508"/>
    </location>
</feature>
<feature type="domain" description="C2H2-type" evidence="7">
    <location>
        <begin position="700"/>
        <end position="724"/>
    </location>
</feature>
<name>A0AAX4JM26_9TREE</name>
<evidence type="ECO:0000313" key="9">
    <source>
        <dbReference type="Proteomes" id="UP001355207"/>
    </source>
</evidence>
<dbReference type="AlphaFoldDB" id="A0AAX4JM26"/>
<feature type="region of interest" description="Disordered" evidence="6">
    <location>
        <begin position="75"/>
        <end position="106"/>
    </location>
</feature>
<keyword evidence="1" id="KW-0479">Metal-binding</keyword>
<dbReference type="GO" id="GO:0000978">
    <property type="term" value="F:RNA polymerase II cis-regulatory region sequence-specific DNA binding"/>
    <property type="evidence" value="ECO:0007669"/>
    <property type="project" value="TreeGrafter"/>
</dbReference>
<dbReference type="PROSITE" id="PS50157">
    <property type="entry name" value="ZINC_FINGER_C2H2_2"/>
    <property type="match status" value="5"/>
</dbReference>
<proteinExistence type="predicted"/>
<dbReference type="RefSeq" id="XP_066072809.1">
    <property type="nucleotide sequence ID" value="XM_066216712.1"/>
</dbReference>
<dbReference type="PANTHER" id="PTHR14003">
    <property type="entry name" value="TRANSCRIPTIONAL REPRESSOR PROTEIN YY"/>
    <property type="match status" value="1"/>
</dbReference>
<keyword evidence="2" id="KW-0677">Repeat</keyword>
<feature type="compositionally biased region" description="Polar residues" evidence="6">
    <location>
        <begin position="429"/>
        <end position="439"/>
    </location>
</feature>
<evidence type="ECO:0000256" key="1">
    <source>
        <dbReference type="ARBA" id="ARBA00022723"/>
    </source>
</evidence>
<dbReference type="Pfam" id="PF00096">
    <property type="entry name" value="zf-C2H2"/>
    <property type="match status" value="4"/>
</dbReference>
<dbReference type="EMBL" id="CP144098">
    <property type="protein sequence ID" value="WWC86046.1"/>
    <property type="molecule type" value="Genomic_DNA"/>
</dbReference>
<keyword evidence="9" id="KW-1185">Reference proteome</keyword>
<dbReference type="GeneID" id="91091589"/>
<dbReference type="FunFam" id="3.30.160.60:FF:002137">
    <property type="entry name" value="Specific RNA polymerase II transcription factor"/>
    <property type="match status" value="1"/>
</dbReference>
<evidence type="ECO:0000313" key="8">
    <source>
        <dbReference type="EMBL" id="WWC86046.1"/>
    </source>
</evidence>
<dbReference type="FunFam" id="3.30.160.60:FF:000690">
    <property type="entry name" value="Zinc finger protein 354C"/>
    <property type="match status" value="1"/>
</dbReference>
<dbReference type="InterPro" id="IPR036236">
    <property type="entry name" value="Znf_C2H2_sf"/>
</dbReference>
<dbReference type="PANTHER" id="PTHR14003:SF19">
    <property type="entry name" value="YY2 TRANSCRIPTION FACTOR"/>
    <property type="match status" value="1"/>
</dbReference>
<protein>
    <recommendedName>
        <fullName evidence="7">C2H2-type domain-containing protein</fullName>
    </recommendedName>
</protein>
<evidence type="ECO:0000256" key="2">
    <source>
        <dbReference type="ARBA" id="ARBA00022737"/>
    </source>
</evidence>
<evidence type="ECO:0000256" key="6">
    <source>
        <dbReference type="SAM" id="MobiDB-lite"/>
    </source>
</evidence>
<feature type="compositionally biased region" description="Basic residues" evidence="6">
    <location>
        <begin position="442"/>
        <end position="485"/>
    </location>
</feature>
<dbReference type="GO" id="GO:0008270">
    <property type="term" value="F:zinc ion binding"/>
    <property type="evidence" value="ECO:0007669"/>
    <property type="project" value="UniProtKB-KW"/>
</dbReference>
<keyword evidence="3 5" id="KW-0863">Zinc-finger</keyword>
<evidence type="ECO:0000256" key="5">
    <source>
        <dbReference type="PROSITE-ProRule" id="PRU00042"/>
    </source>
</evidence>
<feature type="domain" description="C2H2-type" evidence="7">
    <location>
        <begin position="578"/>
        <end position="611"/>
    </location>
</feature>
<feature type="domain" description="C2H2-type" evidence="7">
    <location>
        <begin position="612"/>
        <end position="639"/>
    </location>
</feature>
<reference evidence="8 9" key="1">
    <citation type="submission" date="2024-01" db="EMBL/GenBank/DDBJ databases">
        <title>Comparative genomics of Cryptococcus and Kwoniella reveals pathogenesis evolution and contrasting modes of karyotype evolution via chromosome fusion or intercentromeric recombination.</title>
        <authorList>
            <person name="Coelho M.A."/>
            <person name="David-Palma M."/>
            <person name="Shea T."/>
            <person name="Bowers K."/>
            <person name="McGinley-Smith S."/>
            <person name="Mohammad A.W."/>
            <person name="Gnirke A."/>
            <person name="Yurkov A.M."/>
            <person name="Nowrousian M."/>
            <person name="Sun S."/>
            <person name="Cuomo C.A."/>
            <person name="Heitman J."/>
        </authorList>
    </citation>
    <scope>NUCLEOTIDE SEQUENCE [LARGE SCALE GENOMIC DNA]</scope>
    <source>
        <strain evidence="8 9">CBS 6074</strain>
    </source>
</reference>
<dbReference type="SMART" id="SM00355">
    <property type="entry name" value="ZnF_C2H2"/>
    <property type="match status" value="7"/>
</dbReference>
<dbReference type="PROSITE" id="PS00028">
    <property type="entry name" value="ZINC_FINGER_C2H2_1"/>
    <property type="match status" value="3"/>
</dbReference>
<evidence type="ECO:0000256" key="4">
    <source>
        <dbReference type="ARBA" id="ARBA00022833"/>
    </source>
</evidence>
<evidence type="ECO:0000259" key="7">
    <source>
        <dbReference type="PROSITE" id="PS50157"/>
    </source>
</evidence>
<dbReference type="FunFam" id="3.30.160.60:FF:000125">
    <property type="entry name" value="Putative zinc finger protein 143"/>
    <property type="match status" value="2"/>
</dbReference>
<sequence>MQQYMPSTTPMGSPHFAHNDPWAHALICCDQDHGASSSMNQLDSHYNHGRVQLQAHSNQYNHSHSTQNQNQAQEIYDHTPPNNGFSTATSTPVSLGQPTNQSQHQPGRCIECSAECPLEAYCCGGDYCCDGSHSCDKSEDCSTCEKPNVEPCQEEHAFHPTHKCDDPTHDHGMKSLEEWADTKEGCHAIQQLLECCNQPDCNIPACPTDSEVVHPPPPDPLAALFGSLSAQPVEPVMTAGPGPDTSIEGMTHTCHWGNCHLIFKSMPDLLAHVAADHLSAWGIGSGPKSTDPAQPMPTVPPPQMPISSNHTSNFMSTPPLNLTNTGTMPVNSAFPTPQATETDQLLSCLWDDCFPIADLPTSIGESFPQNNSALSHIQHIPHTHSHQAHGPAHEHTTANGEPFSPGTMLRHVLEEHLGVPGSIIGWPNDPSQQGTQQAYDKNHHHHHIDPHHLAHHHDHPHNHNHNHLHQNHVHGHTHNHNHNHQSHPFPTPPSTVNTQLSTSPASVPSNSYSVANNNGNSNSINTNSNNNTKLSGNASGNPLICLWPGCPLDHVFPDSASLMDHLSEVHIPKGKDSYTCHWDNCGDGQGRTFKSRQKVLRHLQSHTGHKPFVCGVCDQAFSEAAPLSAHMRRHAQQKPFKCEYPGCGKTFAVSSSLTIHMRTHNGEKPYICPHCGRGFVEASNLTKHVSHTTDTGERPFSCAHPGCGKKFSRPDQLKRHMLVHDKPAGPSGHARRRSSAQTEKTNNSNTSSTSTDTKTSM</sequence>
<dbReference type="Gene3D" id="3.30.160.60">
    <property type="entry name" value="Classic Zinc Finger"/>
    <property type="match status" value="6"/>
</dbReference>
<gene>
    <name evidence="8" type="ORF">L201_000917</name>
</gene>
<dbReference type="GO" id="GO:0000981">
    <property type="term" value="F:DNA-binding transcription factor activity, RNA polymerase II-specific"/>
    <property type="evidence" value="ECO:0007669"/>
    <property type="project" value="UniProtKB-ARBA"/>
</dbReference>
<feature type="region of interest" description="Disordered" evidence="6">
    <location>
        <begin position="425"/>
        <end position="532"/>
    </location>
</feature>
<feature type="domain" description="C2H2-type" evidence="7">
    <location>
        <begin position="670"/>
        <end position="699"/>
    </location>
</feature>